<gene>
    <name evidence="2" type="ORF">A4R26_32980</name>
</gene>
<proteinExistence type="predicted"/>
<dbReference type="PANTHER" id="PTHR12526">
    <property type="entry name" value="GLYCOSYLTRANSFERASE"/>
    <property type="match status" value="1"/>
</dbReference>
<dbReference type="AlphaFoldDB" id="A0A1V9GAS8"/>
<dbReference type="EMBL" id="LWBP01000017">
    <property type="protein sequence ID" value="OQP67654.1"/>
    <property type="molecule type" value="Genomic_DNA"/>
</dbReference>
<dbReference type="SUPFAM" id="SSF53756">
    <property type="entry name" value="UDP-Glycosyltransferase/glycogen phosphorylase"/>
    <property type="match status" value="1"/>
</dbReference>
<feature type="domain" description="Glycosyl transferase family 1" evidence="1">
    <location>
        <begin position="231"/>
        <end position="337"/>
    </location>
</feature>
<dbReference type="InterPro" id="IPR001296">
    <property type="entry name" value="Glyco_trans_1"/>
</dbReference>
<dbReference type="STRING" id="550983.A4R26_32980"/>
<evidence type="ECO:0000259" key="1">
    <source>
        <dbReference type="Pfam" id="PF00534"/>
    </source>
</evidence>
<name>A0A1V9GAS8_9BACT</name>
<protein>
    <recommendedName>
        <fullName evidence="1">Glycosyl transferase family 1 domain-containing protein</fullName>
    </recommendedName>
</protein>
<keyword evidence="3" id="KW-1185">Reference proteome</keyword>
<dbReference type="OrthoDB" id="9790710at2"/>
<reference evidence="3" key="1">
    <citation type="submission" date="2016-04" db="EMBL/GenBank/DDBJ databases">
        <authorList>
            <person name="Chen L."/>
            <person name="Zhuang W."/>
            <person name="Wang G."/>
        </authorList>
    </citation>
    <scope>NUCLEOTIDE SEQUENCE [LARGE SCALE GENOMIC DNA]</scope>
    <source>
        <strain evidence="3">208</strain>
    </source>
</reference>
<evidence type="ECO:0000313" key="3">
    <source>
        <dbReference type="Proteomes" id="UP000192276"/>
    </source>
</evidence>
<dbReference type="PANTHER" id="PTHR12526:SF630">
    <property type="entry name" value="GLYCOSYLTRANSFERASE"/>
    <property type="match status" value="1"/>
</dbReference>
<dbReference type="Proteomes" id="UP000192276">
    <property type="component" value="Unassembled WGS sequence"/>
</dbReference>
<accession>A0A1V9GAS8</accession>
<evidence type="ECO:0000313" key="2">
    <source>
        <dbReference type="EMBL" id="OQP67654.1"/>
    </source>
</evidence>
<dbReference type="GO" id="GO:0016757">
    <property type="term" value="F:glycosyltransferase activity"/>
    <property type="evidence" value="ECO:0007669"/>
    <property type="project" value="InterPro"/>
</dbReference>
<organism evidence="2 3">
    <name type="scientific">Niastella populi</name>
    <dbReference type="NCBI Taxonomy" id="550983"/>
    <lineage>
        <taxon>Bacteria</taxon>
        <taxon>Pseudomonadati</taxon>
        <taxon>Bacteroidota</taxon>
        <taxon>Chitinophagia</taxon>
        <taxon>Chitinophagales</taxon>
        <taxon>Chitinophagaceae</taxon>
        <taxon>Niastella</taxon>
    </lineage>
</organism>
<dbReference type="Pfam" id="PF00534">
    <property type="entry name" value="Glycos_transf_1"/>
    <property type="match status" value="1"/>
</dbReference>
<dbReference type="RefSeq" id="WP_081161417.1">
    <property type="nucleotide sequence ID" value="NZ_LWBP01000017.1"/>
</dbReference>
<dbReference type="Gene3D" id="3.40.50.2000">
    <property type="entry name" value="Glycogen Phosphorylase B"/>
    <property type="match status" value="2"/>
</dbReference>
<comment type="caution">
    <text evidence="2">The sequence shown here is derived from an EMBL/GenBank/DDBJ whole genome shotgun (WGS) entry which is preliminary data.</text>
</comment>
<sequence length="393" mass="44642">MKVDFVRKKRVLHIIDGFGAGGAETWLLATVKYLKTHPHLNLQFDFLATGGEVRLFDEEIKEQGCKIFYVKYSFNSLFSFRANLKSILLSNQYDAIHDHQDFISGWHFLLGAGYMPDIRIAHLHNPFNFVNNYVVNPVRWFSYHLGRLLTVALTSKITGTSNAVMDEYGYNKWPFSKRRTNPAYCGFDVNKFAYNSHGKEKLCKELGWKSKECKIALFVGRIGLQDNDTAANQKNPEFAFSVAKELVSLNDNWKFVFVGYKGNLGTSMETEVKSAGLADKIKFLGLRNDVPDIMSAADVLVFPSLWEGLGMVAVEAQCCGLPIILSETVPVEAIFCEELVVVKKLEDGIKEWRESIVRISNIRYNRADYAFKINASPFSIYNSINNLIQMYTP</sequence>